<dbReference type="SFLD" id="SFLDG01135">
    <property type="entry name" value="C1.5.6:_HAD__Beta-PGM__Phospha"/>
    <property type="match status" value="1"/>
</dbReference>
<dbReference type="Gene3D" id="3.40.50.1000">
    <property type="entry name" value="HAD superfamily/HAD-like"/>
    <property type="match status" value="1"/>
</dbReference>
<dbReference type="InterPro" id="IPR036412">
    <property type="entry name" value="HAD-like_sf"/>
</dbReference>
<dbReference type="EMBL" id="MHKE01000012">
    <property type="protein sequence ID" value="OGY83944.1"/>
    <property type="molecule type" value="Genomic_DNA"/>
</dbReference>
<comment type="similarity">
    <text evidence="2">Belongs to the HAD-like hydrolase superfamily. CbbY/CbbZ/Gph/YieH family.</text>
</comment>
<evidence type="ECO:0000256" key="5">
    <source>
        <dbReference type="ARBA" id="ARBA00023277"/>
    </source>
</evidence>
<dbReference type="SUPFAM" id="SSF56784">
    <property type="entry name" value="HAD-like"/>
    <property type="match status" value="1"/>
</dbReference>
<evidence type="ECO:0000256" key="2">
    <source>
        <dbReference type="ARBA" id="ARBA00006171"/>
    </source>
</evidence>
<dbReference type="NCBIfam" id="TIGR01509">
    <property type="entry name" value="HAD-SF-IA-v3"/>
    <property type="match status" value="1"/>
</dbReference>
<reference evidence="6 7" key="1">
    <citation type="journal article" date="2016" name="Nat. Commun.">
        <title>Thousands of microbial genomes shed light on interconnected biogeochemical processes in an aquifer system.</title>
        <authorList>
            <person name="Anantharaman K."/>
            <person name="Brown C.T."/>
            <person name="Hug L.A."/>
            <person name="Sharon I."/>
            <person name="Castelle C.J."/>
            <person name="Probst A.J."/>
            <person name="Thomas B.C."/>
            <person name="Singh A."/>
            <person name="Wilkins M.J."/>
            <person name="Karaoz U."/>
            <person name="Brodie E.L."/>
            <person name="Williams K.H."/>
            <person name="Hubbard S.S."/>
            <person name="Banfield J.F."/>
        </authorList>
    </citation>
    <scope>NUCLEOTIDE SEQUENCE [LARGE SCALE GENOMIC DNA]</scope>
</reference>
<dbReference type="PRINTS" id="PR00413">
    <property type="entry name" value="HADHALOGNASE"/>
</dbReference>
<dbReference type="GO" id="GO:0046872">
    <property type="term" value="F:metal ion binding"/>
    <property type="evidence" value="ECO:0007669"/>
    <property type="project" value="UniProtKB-KW"/>
</dbReference>
<organism evidence="6 7">
    <name type="scientific">Candidatus Kerfeldbacteria bacterium RIFCSPLOWO2_01_FULL_48_11</name>
    <dbReference type="NCBI Taxonomy" id="1798543"/>
    <lineage>
        <taxon>Bacteria</taxon>
        <taxon>Candidatus Kerfeldiibacteriota</taxon>
    </lineage>
</organism>
<dbReference type="InterPro" id="IPR006439">
    <property type="entry name" value="HAD-SF_hydro_IA"/>
</dbReference>
<dbReference type="Pfam" id="PF00702">
    <property type="entry name" value="Hydrolase"/>
    <property type="match status" value="1"/>
</dbReference>
<evidence type="ECO:0000313" key="7">
    <source>
        <dbReference type="Proteomes" id="UP000179164"/>
    </source>
</evidence>
<dbReference type="SFLD" id="SFLDS00003">
    <property type="entry name" value="Haloacid_Dehalogenase"/>
    <property type="match status" value="1"/>
</dbReference>
<name>A0A1G2B451_9BACT</name>
<comment type="caution">
    <text evidence="6">The sequence shown here is derived from an EMBL/GenBank/DDBJ whole genome shotgun (WGS) entry which is preliminary data.</text>
</comment>
<sequence>MRAVIFDLDGVLADSEPLWERMTSTHLKERGVSLPENFDYLTSRYMKGRDVHQAELFVKRYFKIKDSLAKIHRERMGVILKLMRRHLRQIPYALQTIKKVYGKYALALVSSSPRAVVEVELKKLKMRKYFDYILAGDEVRIAKPNPYIFLRAAKRLKVKPSECLVIEDSLAGVQAAKRARMTCVVLKTSYTLPIQRRLADSTISSLRELPRYIEKLPIGQLATGG</sequence>
<dbReference type="InterPro" id="IPR023214">
    <property type="entry name" value="HAD_sf"/>
</dbReference>
<comment type="cofactor">
    <cofactor evidence="1">
        <name>Mg(2+)</name>
        <dbReference type="ChEBI" id="CHEBI:18420"/>
    </cofactor>
</comment>
<dbReference type="InterPro" id="IPR023198">
    <property type="entry name" value="PGP-like_dom2"/>
</dbReference>
<evidence type="ECO:0000256" key="3">
    <source>
        <dbReference type="ARBA" id="ARBA00022723"/>
    </source>
</evidence>
<dbReference type="SFLD" id="SFLDG01129">
    <property type="entry name" value="C1.5:_HAD__Beta-PGM__Phosphata"/>
    <property type="match status" value="1"/>
</dbReference>
<evidence type="ECO:0000256" key="4">
    <source>
        <dbReference type="ARBA" id="ARBA00022842"/>
    </source>
</evidence>
<dbReference type="Gene3D" id="1.10.150.240">
    <property type="entry name" value="Putative phosphatase, domain 2"/>
    <property type="match status" value="1"/>
</dbReference>
<protein>
    <recommendedName>
        <fullName evidence="8">FCP1 homology domain-containing protein</fullName>
    </recommendedName>
</protein>
<dbReference type="GO" id="GO:0003824">
    <property type="term" value="F:catalytic activity"/>
    <property type="evidence" value="ECO:0007669"/>
    <property type="project" value="UniProtKB-ARBA"/>
</dbReference>
<evidence type="ECO:0008006" key="8">
    <source>
        <dbReference type="Google" id="ProtNLM"/>
    </source>
</evidence>
<keyword evidence="5" id="KW-0119">Carbohydrate metabolism</keyword>
<dbReference type="AlphaFoldDB" id="A0A1G2B451"/>
<keyword evidence="3" id="KW-0479">Metal-binding</keyword>
<evidence type="ECO:0000256" key="1">
    <source>
        <dbReference type="ARBA" id="ARBA00001946"/>
    </source>
</evidence>
<dbReference type="NCBIfam" id="TIGR01549">
    <property type="entry name" value="HAD-SF-IA-v1"/>
    <property type="match status" value="1"/>
</dbReference>
<accession>A0A1G2B451</accession>
<dbReference type="PANTHER" id="PTHR46193:SF18">
    <property type="entry name" value="HEXITOL PHOSPHATASE B"/>
    <property type="match status" value="1"/>
</dbReference>
<dbReference type="Proteomes" id="UP000179164">
    <property type="component" value="Unassembled WGS sequence"/>
</dbReference>
<dbReference type="PANTHER" id="PTHR46193">
    <property type="entry name" value="6-PHOSPHOGLUCONATE PHOSPHATASE"/>
    <property type="match status" value="1"/>
</dbReference>
<dbReference type="STRING" id="1798543.A2898_01560"/>
<gene>
    <name evidence="6" type="ORF">A2898_01560</name>
</gene>
<keyword evidence="4" id="KW-0460">Magnesium</keyword>
<dbReference type="InterPro" id="IPR051600">
    <property type="entry name" value="Beta-PGM-like"/>
</dbReference>
<proteinExistence type="inferred from homology"/>
<evidence type="ECO:0000313" key="6">
    <source>
        <dbReference type="EMBL" id="OGY83944.1"/>
    </source>
</evidence>